<dbReference type="InterPro" id="IPR011935">
    <property type="entry name" value="CHP02231"/>
</dbReference>
<sequence>CTNADEYQLLPGDATVMLDGNFVANTFLTRTAPGEKLRIPFGVDSSIEVRRKLQERCTTNMKTNLFNRASRQRLLLAYATTLTNTKSQETVTVTVQERIPKSNEQKLTVRLLEPKTDAMDWTDERQRRLEVDGVVEMQVTLKPGAVVTVPFAFEVEAPIDAHIYGL</sequence>
<evidence type="ECO:0000313" key="3">
    <source>
        <dbReference type="Proteomes" id="UP000002296"/>
    </source>
</evidence>
<dbReference type="KEGG" id="tcr:508383.10"/>
<dbReference type="OMA" id="SSTIHEQ"/>
<dbReference type="EMBL" id="AAHK01003225">
    <property type="protein sequence ID" value="EAN81610.1"/>
    <property type="molecule type" value="Genomic_DNA"/>
</dbReference>
<reference evidence="2 3" key="1">
    <citation type="journal article" date="2005" name="Science">
        <title>The genome sequence of Trypanosoma cruzi, etiologic agent of Chagas disease.</title>
        <authorList>
            <person name="El-Sayed N.M."/>
            <person name="Myler P.J."/>
            <person name="Bartholomeu D.C."/>
            <person name="Nilsson D."/>
            <person name="Aggarwal G."/>
            <person name="Tran A.N."/>
            <person name="Ghedin E."/>
            <person name="Worthey E.A."/>
            <person name="Delcher A.L."/>
            <person name="Blandin G."/>
            <person name="Westenberger S.J."/>
            <person name="Caler E."/>
            <person name="Cerqueira G.C."/>
            <person name="Branche C."/>
            <person name="Haas B."/>
            <person name="Anupama A."/>
            <person name="Arner E."/>
            <person name="Aslund L."/>
            <person name="Attipoe P."/>
            <person name="Bontempi E."/>
            <person name="Bringaud F."/>
            <person name="Burton P."/>
            <person name="Cadag E."/>
            <person name="Campbell D.A."/>
            <person name="Carrington M."/>
            <person name="Crabtree J."/>
            <person name="Darban H."/>
            <person name="da Silveira J.F."/>
            <person name="de Jong P."/>
            <person name="Edwards K."/>
            <person name="Englund P.T."/>
            <person name="Fazelina G."/>
            <person name="Feldblyum T."/>
            <person name="Ferella M."/>
            <person name="Frasch A.C."/>
            <person name="Gull K."/>
            <person name="Horn D."/>
            <person name="Hou L."/>
            <person name="Huang Y."/>
            <person name="Kindlund E."/>
            <person name="Klingbeil M."/>
            <person name="Kluge S."/>
            <person name="Koo H."/>
            <person name="Lacerda D."/>
            <person name="Levin M.J."/>
            <person name="Lorenzi H."/>
            <person name="Louie T."/>
            <person name="Machado C.R."/>
            <person name="McCulloch R."/>
            <person name="McKenna A."/>
            <person name="Mizuno Y."/>
            <person name="Mottram J.C."/>
            <person name="Nelson S."/>
            <person name="Ochaya S."/>
            <person name="Osoegawa K."/>
            <person name="Pai G."/>
            <person name="Parsons M."/>
            <person name="Pentony M."/>
            <person name="Pettersson U."/>
            <person name="Pop M."/>
            <person name="Ramirez J.L."/>
            <person name="Rinta J."/>
            <person name="Robertson L."/>
            <person name="Salzberg S.L."/>
            <person name="Sanchez D.O."/>
            <person name="Seyler A."/>
            <person name="Sharma R."/>
            <person name="Shetty J."/>
            <person name="Simpson A.J."/>
            <person name="Sisk E."/>
            <person name="Tammi M.T."/>
            <person name="Tarleton R."/>
            <person name="Teixeira S."/>
            <person name="Van Aken S."/>
            <person name="Vogt C."/>
            <person name="Ward P.N."/>
            <person name="Wickstead B."/>
            <person name="Wortman J."/>
            <person name="White O."/>
            <person name="Fraser C.M."/>
            <person name="Stuart K.D."/>
            <person name="Andersson B."/>
        </authorList>
    </citation>
    <scope>NUCLEOTIDE SEQUENCE [LARGE SCALE GENOMIC DNA]</scope>
    <source>
        <strain evidence="2 3">CL Brener</strain>
    </source>
</reference>
<dbReference type="PaxDb" id="353153-Q4CMV8"/>
<dbReference type="RefSeq" id="XP_803056.1">
    <property type="nucleotide sequence ID" value="XM_797963.1"/>
</dbReference>
<dbReference type="InterPro" id="IPR037291">
    <property type="entry name" value="DUF4139"/>
</dbReference>
<comment type="caution">
    <text evidence="2">The sequence shown here is derived from an EMBL/GenBank/DDBJ whole genome shotgun (WGS) entry which is preliminary data.</text>
</comment>
<feature type="domain" description="DUF4139" evidence="1">
    <location>
        <begin position="26"/>
        <end position="158"/>
    </location>
</feature>
<dbReference type="AlphaFoldDB" id="Q4CMV8"/>
<protein>
    <recommendedName>
        <fullName evidence="1">DUF4139 domain-containing protein</fullName>
    </recommendedName>
</protein>
<dbReference type="PANTHER" id="PTHR31005">
    <property type="entry name" value="DUF4139 DOMAIN-CONTAINING PROTEIN"/>
    <property type="match status" value="1"/>
</dbReference>
<dbReference type="STRING" id="353153.Q4CMV8"/>
<dbReference type="Proteomes" id="UP000002296">
    <property type="component" value="Unassembled WGS sequence"/>
</dbReference>
<feature type="non-terminal residue" evidence="2">
    <location>
        <position position="1"/>
    </location>
</feature>
<gene>
    <name evidence="2" type="ORF">Tc00.1047053508383.10</name>
</gene>
<accession>Q4CMV8</accession>
<dbReference type="GeneID" id="3532575"/>
<dbReference type="PANTHER" id="PTHR31005:SF9">
    <property type="entry name" value="DUF4139 DOMAIN-CONTAINING PROTEIN"/>
    <property type="match status" value="1"/>
</dbReference>
<evidence type="ECO:0000313" key="2">
    <source>
        <dbReference type="EMBL" id="EAN81610.1"/>
    </source>
</evidence>
<dbReference type="InParanoid" id="Q4CMV8"/>
<name>Q4CMV8_TRYCC</name>
<evidence type="ECO:0000259" key="1">
    <source>
        <dbReference type="Pfam" id="PF13598"/>
    </source>
</evidence>
<proteinExistence type="predicted"/>
<dbReference type="Pfam" id="PF13598">
    <property type="entry name" value="DUF4139"/>
    <property type="match status" value="1"/>
</dbReference>
<organism evidence="2 3">
    <name type="scientific">Trypanosoma cruzi (strain CL Brener)</name>
    <dbReference type="NCBI Taxonomy" id="353153"/>
    <lineage>
        <taxon>Eukaryota</taxon>
        <taxon>Discoba</taxon>
        <taxon>Euglenozoa</taxon>
        <taxon>Kinetoplastea</taxon>
        <taxon>Metakinetoplastina</taxon>
        <taxon>Trypanosomatida</taxon>
        <taxon>Trypanosomatidae</taxon>
        <taxon>Trypanosoma</taxon>
        <taxon>Schizotrypanum</taxon>
    </lineage>
</organism>
<keyword evidence="3" id="KW-1185">Reference proteome</keyword>